<feature type="binding site" evidence="8">
    <location>
        <position position="8"/>
    </location>
    <ligand>
        <name>Mg(2+)</name>
        <dbReference type="ChEBI" id="CHEBI:18420"/>
        <note>catalytic</note>
    </ligand>
</feature>
<evidence type="ECO:0000256" key="2">
    <source>
        <dbReference type="ARBA" id="ARBA00022722"/>
    </source>
</evidence>
<reference evidence="10" key="1">
    <citation type="submission" date="2017-06" db="EMBL/GenBank/DDBJ databases">
        <authorList>
            <person name="Cremers G."/>
        </authorList>
    </citation>
    <scope>NUCLEOTIDE SEQUENCE [LARGE SCALE GENOMIC DNA]</scope>
</reference>
<evidence type="ECO:0000256" key="6">
    <source>
        <dbReference type="ARBA" id="ARBA00022842"/>
    </source>
</evidence>
<dbReference type="GO" id="GO:0051607">
    <property type="term" value="P:defense response to virus"/>
    <property type="evidence" value="ECO:0007669"/>
    <property type="project" value="UniProtKB-UniRule"/>
</dbReference>
<protein>
    <recommendedName>
        <fullName evidence="8">CRISPR-associated endoribonuclease Cas2</fullName>
        <ecNumber evidence="8">3.1.-.-</ecNumber>
    </recommendedName>
</protein>
<dbReference type="RefSeq" id="WP_096206931.1">
    <property type="nucleotide sequence ID" value="NZ_FZMP01000219.1"/>
</dbReference>
<dbReference type="GO" id="GO:0043571">
    <property type="term" value="P:maintenance of CRISPR repeat elements"/>
    <property type="evidence" value="ECO:0007669"/>
    <property type="project" value="UniProtKB-UniRule"/>
</dbReference>
<dbReference type="SUPFAM" id="SSF143430">
    <property type="entry name" value="TTP0101/SSO1404-like"/>
    <property type="match status" value="1"/>
</dbReference>
<evidence type="ECO:0000313" key="9">
    <source>
        <dbReference type="EMBL" id="SNQ62352.1"/>
    </source>
</evidence>
<dbReference type="Proteomes" id="UP000218615">
    <property type="component" value="Unassembled WGS sequence"/>
</dbReference>
<comment type="subunit">
    <text evidence="8">Homodimer, forms a heterotetramer with a Cas1 homodimer.</text>
</comment>
<comment type="cofactor">
    <cofactor evidence="1 8">
        <name>Mg(2+)</name>
        <dbReference type="ChEBI" id="CHEBI:18420"/>
    </cofactor>
</comment>
<dbReference type="GO" id="GO:0046872">
    <property type="term" value="F:metal ion binding"/>
    <property type="evidence" value="ECO:0007669"/>
    <property type="project" value="UniProtKB-UniRule"/>
</dbReference>
<keyword evidence="4 8" id="KW-0255">Endonuclease</keyword>
<accession>A0A284VSV4</accession>
<evidence type="ECO:0000256" key="3">
    <source>
        <dbReference type="ARBA" id="ARBA00022723"/>
    </source>
</evidence>
<dbReference type="AlphaFoldDB" id="A0A284VSV4"/>
<dbReference type="Gene3D" id="3.30.70.240">
    <property type="match status" value="1"/>
</dbReference>
<keyword evidence="2 8" id="KW-0540">Nuclease</keyword>
<dbReference type="EC" id="3.1.-.-" evidence="8"/>
<dbReference type="InterPro" id="IPR021127">
    <property type="entry name" value="CRISPR_associated_Cas2"/>
</dbReference>
<keyword evidence="3 8" id="KW-0479">Metal-binding</keyword>
<dbReference type="PANTHER" id="PTHR34405">
    <property type="entry name" value="CRISPR-ASSOCIATED ENDORIBONUCLEASE CAS2"/>
    <property type="match status" value="1"/>
</dbReference>
<dbReference type="CDD" id="cd09725">
    <property type="entry name" value="Cas2_I_II_III"/>
    <property type="match status" value="1"/>
</dbReference>
<evidence type="ECO:0000313" key="10">
    <source>
        <dbReference type="Proteomes" id="UP000218615"/>
    </source>
</evidence>
<dbReference type="PANTHER" id="PTHR34405:SF3">
    <property type="entry name" value="CRISPR-ASSOCIATED ENDORIBONUCLEASE CAS2 3"/>
    <property type="match status" value="1"/>
</dbReference>
<evidence type="ECO:0000256" key="4">
    <source>
        <dbReference type="ARBA" id="ARBA00022759"/>
    </source>
</evidence>
<keyword evidence="7 8" id="KW-0051">Antiviral defense</keyword>
<comment type="function">
    <text evidence="8">CRISPR (clustered regularly interspaced short palindromic repeat), is an adaptive immune system that provides protection against mobile genetic elements (viruses, transposable elements and conjugative plasmids). CRISPR clusters contain sequences complementary to antecedent mobile elements and target invading nucleic acids. CRISPR clusters are transcribed and processed into CRISPR RNA (crRNA). Functions as a ssRNA-specific endoribonuclease. Involved in the integration of spacer DNA into the CRISPR cassette.</text>
</comment>
<evidence type="ECO:0000256" key="1">
    <source>
        <dbReference type="ARBA" id="ARBA00001946"/>
    </source>
</evidence>
<comment type="similarity">
    <text evidence="8">Belongs to the CRISPR-associated endoribonuclease Cas2 protein family.</text>
</comment>
<dbReference type="Pfam" id="PF09827">
    <property type="entry name" value="CRISPR_Cas2"/>
    <property type="match status" value="1"/>
</dbReference>
<dbReference type="OrthoDB" id="75992at2157"/>
<proteinExistence type="inferred from homology"/>
<gene>
    <name evidence="8 9" type="primary">cas2</name>
    <name evidence="9" type="ORF">MNV_700006</name>
</gene>
<organism evidence="9 10">
    <name type="scientific">Candidatus Methanoperedens nitratireducens</name>
    <dbReference type="NCBI Taxonomy" id="1392998"/>
    <lineage>
        <taxon>Archaea</taxon>
        <taxon>Methanobacteriati</taxon>
        <taxon>Methanobacteriota</taxon>
        <taxon>Stenosarchaea group</taxon>
        <taxon>Methanomicrobia</taxon>
        <taxon>Methanosarcinales</taxon>
        <taxon>ANME-2 cluster</taxon>
        <taxon>Candidatus Methanoperedentaceae</taxon>
        <taxon>Candidatus Methanoperedens</taxon>
    </lineage>
</organism>
<dbReference type="EMBL" id="FZMP01000219">
    <property type="protein sequence ID" value="SNQ62352.1"/>
    <property type="molecule type" value="Genomic_DNA"/>
</dbReference>
<dbReference type="PIRSF" id="PIRSF032582">
    <property type="entry name" value="Cas2"/>
    <property type="match status" value="1"/>
</dbReference>
<dbReference type="InterPro" id="IPR019199">
    <property type="entry name" value="Virulence_VapD/CRISPR_Cas2"/>
</dbReference>
<evidence type="ECO:0000256" key="5">
    <source>
        <dbReference type="ARBA" id="ARBA00022801"/>
    </source>
</evidence>
<dbReference type="GO" id="GO:0016787">
    <property type="term" value="F:hydrolase activity"/>
    <property type="evidence" value="ECO:0007669"/>
    <property type="project" value="UniProtKB-KW"/>
</dbReference>
<keyword evidence="5 8" id="KW-0378">Hydrolase</keyword>
<dbReference type="NCBIfam" id="TIGR01573">
    <property type="entry name" value="cas2"/>
    <property type="match status" value="1"/>
</dbReference>
<name>A0A284VSV4_9EURY</name>
<dbReference type="HAMAP" id="MF_01471">
    <property type="entry name" value="Cas2"/>
    <property type="match status" value="1"/>
</dbReference>
<evidence type="ECO:0000256" key="7">
    <source>
        <dbReference type="ARBA" id="ARBA00023118"/>
    </source>
</evidence>
<evidence type="ECO:0000256" key="8">
    <source>
        <dbReference type="HAMAP-Rule" id="MF_01471"/>
    </source>
</evidence>
<keyword evidence="10" id="KW-1185">Reference proteome</keyword>
<sequence length="88" mass="10452">MRLVITYDISDDGIRRHVFRTLQEFGAWKQYSVFELEIDSIERIELEDRLKSIIESNDKIRIYSLCERCINNISELGEQTQVKKSNVI</sequence>
<keyword evidence="6 8" id="KW-0460">Magnesium</keyword>
<dbReference type="GO" id="GO:0004521">
    <property type="term" value="F:RNA endonuclease activity"/>
    <property type="evidence" value="ECO:0007669"/>
    <property type="project" value="InterPro"/>
</dbReference>